<feature type="region of interest" description="Disordered" evidence="1">
    <location>
        <begin position="73"/>
        <end position="114"/>
    </location>
</feature>
<name>A0ABQ5BXC4_9ASTR</name>
<keyword evidence="3" id="KW-1185">Reference proteome</keyword>
<accession>A0ABQ5BXC4</accession>
<evidence type="ECO:0000313" key="3">
    <source>
        <dbReference type="Proteomes" id="UP001151760"/>
    </source>
</evidence>
<organism evidence="2 3">
    <name type="scientific">Tanacetum coccineum</name>
    <dbReference type="NCBI Taxonomy" id="301880"/>
    <lineage>
        <taxon>Eukaryota</taxon>
        <taxon>Viridiplantae</taxon>
        <taxon>Streptophyta</taxon>
        <taxon>Embryophyta</taxon>
        <taxon>Tracheophyta</taxon>
        <taxon>Spermatophyta</taxon>
        <taxon>Magnoliopsida</taxon>
        <taxon>eudicotyledons</taxon>
        <taxon>Gunneridae</taxon>
        <taxon>Pentapetalae</taxon>
        <taxon>asterids</taxon>
        <taxon>campanulids</taxon>
        <taxon>Asterales</taxon>
        <taxon>Asteraceae</taxon>
        <taxon>Asteroideae</taxon>
        <taxon>Anthemideae</taxon>
        <taxon>Anthemidinae</taxon>
        <taxon>Tanacetum</taxon>
    </lineage>
</organism>
<feature type="compositionally biased region" description="Polar residues" evidence="1">
    <location>
        <begin position="76"/>
        <end position="114"/>
    </location>
</feature>
<proteinExistence type="predicted"/>
<comment type="caution">
    <text evidence="2">The sequence shown here is derived from an EMBL/GenBank/DDBJ whole genome shotgun (WGS) entry which is preliminary data.</text>
</comment>
<sequence length="261" mass="29649">MLKPWFASQVDVNNNLSRPVTQHYLPKRRESAFAKPDHMIASSSSRNSSKNMPRFNSNNMVHNYYLKGARKKTQEINRNSKSSVMHTASPQNTTKCSKPKPRSNNQTSRSLPVSKSSCVTITVVPKADDSKNSSSFSDSKHFVFSTCPKCVFSENHDACITKLLKKVNSRAKIQSHKTRNINKLVDQKSHTQKPGRQIFIGHRFSPNKTSIVYEKTSPRSDLRWKPTGRIFNLLVLRGFLQESYSTLAQARLTVNPHMVPM</sequence>
<gene>
    <name evidence="2" type="ORF">Tco_0878196</name>
</gene>
<reference evidence="2" key="1">
    <citation type="journal article" date="2022" name="Int. J. Mol. Sci.">
        <title>Draft Genome of Tanacetum Coccineum: Genomic Comparison of Closely Related Tanacetum-Family Plants.</title>
        <authorList>
            <person name="Yamashiro T."/>
            <person name="Shiraishi A."/>
            <person name="Nakayama K."/>
            <person name="Satake H."/>
        </authorList>
    </citation>
    <scope>NUCLEOTIDE SEQUENCE</scope>
</reference>
<evidence type="ECO:0000313" key="2">
    <source>
        <dbReference type="EMBL" id="GJT19490.1"/>
    </source>
</evidence>
<evidence type="ECO:0000256" key="1">
    <source>
        <dbReference type="SAM" id="MobiDB-lite"/>
    </source>
</evidence>
<protein>
    <submittedName>
        <fullName evidence="2">Uncharacterized protein</fullName>
    </submittedName>
</protein>
<feature type="region of interest" description="Disordered" evidence="1">
    <location>
        <begin position="38"/>
        <end position="58"/>
    </location>
</feature>
<dbReference type="EMBL" id="BQNB010013721">
    <property type="protein sequence ID" value="GJT19490.1"/>
    <property type="molecule type" value="Genomic_DNA"/>
</dbReference>
<reference evidence="2" key="2">
    <citation type="submission" date="2022-01" db="EMBL/GenBank/DDBJ databases">
        <authorList>
            <person name="Yamashiro T."/>
            <person name="Shiraishi A."/>
            <person name="Satake H."/>
            <person name="Nakayama K."/>
        </authorList>
    </citation>
    <scope>NUCLEOTIDE SEQUENCE</scope>
</reference>
<dbReference type="Proteomes" id="UP001151760">
    <property type="component" value="Unassembled WGS sequence"/>
</dbReference>